<evidence type="ECO:0000313" key="2">
    <source>
        <dbReference type="Proteomes" id="UP000546464"/>
    </source>
</evidence>
<dbReference type="EMBL" id="JACHVB010000035">
    <property type="protein sequence ID" value="MBC2595399.1"/>
    <property type="molecule type" value="Genomic_DNA"/>
</dbReference>
<proteinExistence type="predicted"/>
<reference evidence="1 2" key="1">
    <citation type="submission" date="2020-07" db="EMBL/GenBank/DDBJ databases">
        <authorList>
            <person name="Feng X."/>
        </authorList>
    </citation>
    <scope>NUCLEOTIDE SEQUENCE [LARGE SCALE GENOMIC DNA]</scope>
    <source>
        <strain evidence="1 2">JCM31066</strain>
    </source>
</reference>
<accession>A0A842HGH8</accession>
<keyword evidence="2" id="KW-1185">Reference proteome</keyword>
<dbReference type="Proteomes" id="UP000546464">
    <property type="component" value="Unassembled WGS sequence"/>
</dbReference>
<protein>
    <submittedName>
        <fullName evidence="1">Uncharacterized protein</fullName>
    </submittedName>
</protein>
<sequence>MRTIAFYDDNPDFGWHQMMAMQGIVTAADVFRLNESGFASKPQPVPEKSLIFPSFPFI</sequence>
<gene>
    <name evidence="1" type="ORF">H5P28_14115</name>
</gene>
<name>A0A842HGH8_9BACT</name>
<dbReference type="RefSeq" id="WP_185676350.1">
    <property type="nucleotide sequence ID" value="NZ_JACHVB010000035.1"/>
</dbReference>
<evidence type="ECO:0000313" key="1">
    <source>
        <dbReference type="EMBL" id="MBC2595399.1"/>
    </source>
</evidence>
<comment type="caution">
    <text evidence="1">The sequence shown here is derived from an EMBL/GenBank/DDBJ whole genome shotgun (WGS) entry which is preliminary data.</text>
</comment>
<organism evidence="1 2">
    <name type="scientific">Ruficoccus amylovorans</name>
    <dbReference type="NCBI Taxonomy" id="1804625"/>
    <lineage>
        <taxon>Bacteria</taxon>
        <taxon>Pseudomonadati</taxon>
        <taxon>Verrucomicrobiota</taxon>
        <taxon>Opitutia</taxon>
        <taxon>Puniceicoccales</taxon>
        <taxon>Cerasicoccaceae</taxon>
        <taxon>Ruficoccus</taxon>
    </lineage>
</organism>
<dbReference type="AlphaFoldDB" id="A0A842HGH8"/>